<accession>A0A524RPG6</accession>
<sequence>MPEDLIAELRGLDLADTTLLTSHAIELMRWHHQLQYRDLQRQVRHVMELGDEELDSFEKRTARELTDRLMDIHDRETMTRQLAETLRKLESNVCTLA</sequence>
<organism evidence="1 2">
    <name type="scientific">Aphanocapsa feldmannii 277cV</name>
    <dbReference type="NCBI Taxonomy" id="2507553"/>
    <lineage>
        <taxon>Bacteria</taxon>
        <taxon>Bacillati</taxon>
        <taxon>Cyanobacteriota</taxon>
        <taxon>Cyanophyceae</taxon>
        <taxon>Oscillatoriophycideae</taxon>
        <taxon>Chroococcales</taxon>
        <taxon>Microcystaceae</taxon>
        <taxon>Aphanocapsa</taxon>
    </lineage>
</organism>
<gene>
    <name evidence="1" type="ORF">ERJ67_03440</name>
</gene>
<comment type="caution">
    <text evidence="1">The sequence shown here is derived from an EMBL/GenBank/DDBJ whole genome shotgun (WGS) entry which is preliminary data.</text>
</comment>
<protein>
    <submittedName>
        <fullName evidence="1">Uncharacterized protein</fullName>
    </submittedName>
</protein>
<dbReference type="AlphaFoldDB" id="A0A524RPG6"/>
<name>A0A524RPG6_9CHRO</name>
<dbReference type="EMBL" id="SRMO01000050">
    <property type="protein sequence ID" value="TGG93709.1"/>
    <property type="molecule type" value="Genomic_DNA"/>
</dbReference>
<evidence type="ECO:0000313" key="2">
    <source>
        <dbReference type="Proteomes" id="UP000317990"/>
    </source>
</evidence>
<evidence type="ECO:0000313" key="1">
    <source>
        <dbReference type="EMBL" id="TGG93709.1"/>
    </source>
</evidence>
<dbReference type="Proteomes" id="UP000317990">
    <property type="component" value="Unassembled WGS sequence"/>
</dbReference>
<proteinExistence type="predicted"/>
<reference evidence="1 2" key="1">
    <citation type="journal article" date="2019" name="mSystems">
        <title>Life at home and on the roam: Genomic adaptions reflect the dual lifestyle of an intracellular, facultative symbiont.</title>
        <authorList>
            <person name="Burgsdorf I."/>
        </authorList>
    </citation>
    <scope>NUCLEOTIDE SEQUENCE [LARGE SCALE GENOMIC DNA]</scope>
    <source>
        <strain evidence="1">277cV</strain>
    </source>
</reference>